<keyword evidence="2 3" id="KW-0573">Peptidoglycan synthesis</keyword>
<dbReference type="Pfam" id="PF02875">
    <property type="entry name" value="Mur_ligase_C"/>
    <property type="match status" value="1"/>
</dbReference>
<feature type="binding site" evidence="2">
    <location>
        <position position="472"/>
    </location>
    <ligand>
        <name>meso-2,6-diaminopimelate</name>
        <dbReference type="ChEBI" id="CHEBI:57791"/>
    </ligand>
</feature>
<dbReference type="EC" id="6.3.2.13" evidence="2"/>
<dbReference type="HAMAP" id="MF_00208">
    <property type="entry name" value="MurE"/>
    <property type="match status" value="1"/>
</dbReference>
<keyword evidence="2" id="KW-0067">ATP-binding</keyword>
<keyword evidence="2 3" id="KW-0131">Cell cycle</keyword>
<evidence type="ECO:0000259" key="5">
    <source>
        <dbReference type="Pfam" id="PF08245"/>
    </source>
</evidence>
<feature type="binding site" evidence="2">
    <location>
        <begin position="420"/>
        <end position="423"/>
    </location>
    <ligand>
        <name>meso-2,6-diaminopimelate</name>
        <dbReference type="ChEBI" id="CHEBI:57791"/>
    </ligand>
</feature>
<organism evidence="6 7">
    <name type="scientific">Candidatus Paracaedimonas acanthamoebae</name>
    <dbReference type="NCBI Taxonomy" id="244581"/>
    <lineage>
        <taxon>Bacteria</taxon>
        <taxon>Pseudomonadati</taxon>
        <taxon>Pseudomonadota</taxon>
        <taxon>Alphaproteobacteria</taxon>
        <taxon>Holosporales</taxon>
        <taxon>Caedimonadaceae</taxon>
        <taxon>Candidatus Paracaedimonas</taxon>
    </lineage>
</organism>
<feature type="binding site" evidence="2">
    <location>
        <position position="468"/>
    </location>
    <ligand>
        <name>meso-2,6-diaminopimelate</name>
        <dbReference type="ChEBI" id="CHEBI:57791"/>
    </ligand>
</feature>
<keyword evidence="2 3" id="KW-0133">Cell shape</keyword>
<dbReference type="Gene3D" id="3.40.1190.10">
    <property type="entry name" value="Mur-like, catalytic domain"/>
    <property type="match status" value="1"/>
</dbReference>
<dbReference type="AlphaFoldDB" id="A0A8J7Q1E5"/>
<evidence type="ECO:0000313" key="7">
    <source>
        <dbReference type="Proteomes" id="UP000664414"/>
    </source>
</evidence>
<comment type="caution">
    <text evidence="6">The sequence shown here is derived from an EMBL/GenBank/DDBJ whole genome shotgun (WGS) entry which is preliminary data.</text>
</comment>
<dbReference type="Pfam" id="PF08245">
    <property type="entry name" value="Mur_ligase_M"/>
    <property type="match status" value="1"/>
</dbReference>
<feature type="short sequence motif" description="Meso-diaminopimelate recognition motif" evidence="2">
    <location>
        <begin position="420"/>
        <end position="423"/>
    </location>
</feature>
<comment type="subcellular location">
    <subcellularLocation>
        <location evidence="2 3">Cytoplasm</location>
    </subcellularLocation>
</comment>
<dbReference type="GO" id="GO:0008360">
    <property type="term" value="P:regulation of cell shape"/>
    <property type="evidence" value="ECO:0007669"/>
    <property type="project" value="UniProtKB-KW"/>
</dbReference>
<feature type="domain" description="Mur ligase central" evidence="5">
    <location>
        <begin position="117"/>
        <end position="323"/>
    </location>
</feature>
<keyword evidence="2 6" id="KW-0436">Ligase</keyword>
<keyword evidence="2" id="KW-0547">Nucleotide-binding</keyword>
<comment type="catalytic activity">
    <reaction evidence="2">
        <text>UDP-N-acetyl-alpha-D-muramoyl-L-alanyl-D-glutamate + meso-2,6-diaminopimelate + ATP = UDP-N-acetyl-alpha-D-muramoyl-L-alanyl-gamma-D-glutamyl-meso-2,6-diaminopimelate + ADP + phosphate + H(+)</text>
        <dbReference type="Rhea" id="RHEA:23676"/>
        <dbReference type="ChEBI" id="CHEBI:15378"/>
        <dbReference type="ChEBI" id="CHEBI:30616"/>
        <dbReference type="ChEBI" id="CHEBI:43474"/>
        <dbReference type="ChEBI" id="CHEBI:57791"/>
        <dbReference type="ChEBI" id="CHEBI:83900"/>
        <dbReference type="ChEBI" id="CHEBI:83905"/>
        <dbReference type="ChEBI" id="CHEBI:456216"/>
        <dbReference type="EC" id="6.3.2.13"/>
    </reaction>
</comment>
<dbReference type="GO" id="GO:0005737">
    <property type="term" value="C:cytoplasm"/>
    <property type="evidence" value="ECO:0007669"/>
    <property type="project" value="UniProtKB-SubCell"/>
</dbReference>
<dbReference type="GO" id="GO:0009252">
    <property type="term" value="P:peptidoglycan biosynthetic process"/>
    <property type="evidence" value="ECO:0007669"/>
    <property type="project" value="UniProtKB-UniRule"/>
</dbReference>
<dbReference type="GO" id="GO:0008765">
    <property type="term" value="F:UDP-N-acetylmuramoylalanyl-D-glutamate-2,6-diaminopimelate ligase activity"/>
    <property type="evidence" value="ECO:0007669"/>
    <property type="project" value="UniProtKB-UniRule"/>
</dbReference>
<comment type="pathway">
    <text evidence="2 3">Cell wall biogenesis; peptidoglycan biosynthesis.</text>
</comment>
<gene>
    <name evidence="2" type="primary">murE</name>
    <name evidence="6" type="ORF">J0H12_05500</name>
</gene>
<keyword evidence="2 3" id="KW-0961">Cell wall biogenesis/degradation</keyword>
<comment type="cofactor">
    <cofactor evidence="2">
        <name>Mg(2+)</name>
        <dbReference type="ChEBI" id="CHEBI:18420"/>
    </cofactor>
</comment>
<feature type="binding site" evidence="2">
    <location>
        <position position="31"/>
    </location>
    <ligand>
        <name>UDP-N-acetyl-alpha-D-muramoyl-L-alanyl-D-glutamate</name>
        <dbReference type="ChEBI" id="CHEBI:83900"/>
    </ligand>
</feature>
<reference evidence="6" key="1">
    <citation type="submission" date="2021-02" db="EMBL/GenBank/DDBJ databases">
        <title>Thiocyanate and organic carbon inputs drive convergent selection for specific autotrophic Afipia and Thiobacillus strains within complex microbiomes.</title>
        <authorList>
            <person name="Huddy R.J."/>
            <person name="Sachdeva R."/>
            <person name="Kadzinga F."/>
            <person name="Kantor R.S."/>
            <person name="Harrison S.T.L."/>
            <person name="Banfield J.F."/>
        </authorList>
    </citation>
    <scope>NUCLEOTIDE SEQUENCE</scope>
    <source>
        <strain evidence="6">SCN18_10_11_15_R4_P_38_20</strain>
    </source>
</reference>
<evidence type="ECO:0000256" key="2">
    <source>
        <dbReference type="HAMAP-Rule" id="MF_00208"/>
    </source>
</evidence>
<dbReference type="PANTHER" id="PTHR23135">
    <property type="entry name" value="MUR LIGASE FAMILY MEMBER"/>
    <property type="match status" value="1"/>
</dbReference>
<dbReference type="Gene3D" id="3.90.190.20">
    <property type="entry name" value="Mur ligase, C-terminal domain"/>
    <property type="match status" value="1"/>
</dbReference>
<sequence>MKRLVDFLTQEDVKGKSLSESLLFKTLQVDSRQVQENDLFLAIPSLSNKSIEHNIFEAIQRGASIVLVQKETVLGNELLELIEVKKAAIFEIENSRLMASSLANQLFSTQPSIIAGITGTNGKTSVASFTRQLWEFLGFKSASLGTLGVQGTNVEKNELMEFSYSTPDPLILYPLLENLKIQDVNHLAIEVSSHGLDMFRAEHIHFKVAAFTNLSHEHLDYHKTMEAYFQAKARLFKEVLNLQGTAVVNVGMSFGEEIAKICRQRGLNLITTGHENSDIYVQKVVTEHQGNQVSFKAFGKTYDVFLPLVGQFQIENVLTAFAIVTGAGAYCEDVVKVLESLQGVKGRMEFIGQSKAGASIFVDYAHKPLALETVLKSLRAHAYGKVFVVFGCGGDRDQAKRKMMGKIAAENAECVIVTDDNPRSEDPQVIRHQILEGAPHAYEIAPREDAIVYAIQNAKAGDICLIAGKGHEQGQLIGSVNYPFCDRSVAQEVLARMERGSR</sequence>
<dbReference type="InterPro" id="IPR036565">
    <property type="entry name" value="Mur-like_cat_sf"/>
</dbReference>
<proteinExistence type="inferred from homology"/>
<dbReference type="GO" id="GO:0071555">
    <property type="term" value="P:cell wall organization"/>
    <property type="evidence" value="ECO:0007669"/>
    <property type="project" value="UniProtKB-KW"/>
</dbReference>
<evidence type="ECO:0000256" key="3">
    <source>
        <dbReference type="RuleBase" id="RU004135"/>
    </source>
</evidence>
<dbReference type="NCBIfam" id="NF001124">
    <property type="entry name" value="PRK00139.1-2"/>
    <property type="match status" value="1"/>
</dbReference>
<feature type="binding site" evidence="2">
    <location>
        <begin position="119"/>
        <end position="125"/>
    </location>
    <ligand>
        <name>ATP</name>
        <dbReference type="ChEBI" id="CHEBI:30616"/>
    </ligand>
</feature>
<dbReference type="PANTHER" id="PTHR23135:SF4">
    <property type="entry name" value="UDP-N-ACETYLMURAMOYL-L-ALANYL-D-GLUTAMATE--2,6-DIAMINOPIMELATE LIGASE MURE HOMOLOG, CHLOROPLASTIC"/>
    <property type="match status" value="1"/>
</dbReference>
<feature type="binding site" evidence="2">
    <location>
        <position position="192"/>
    </location>
    <ligand>
        <name>UDP-N-acetyl-alpha-D-muramoyl-L-alanyl-D-glutamate</name>
        <dbReference type="ChEBI" id="CHEBI:83900"/>
    </ligand>
</feature>
<dbReference type="InterPro" id="IPR005761">
    <property type="entry name" value="UDP-N-AcMur-Glu-dNH2Pim_ligase"/>
</dbReference>
<keyword evidence="2" id="KW-0963">Cytoplasm</keyword>
<dbReference type="SUPFAM" id="SSF53623">
    <property type="entry name" value="MurD-like peptide ligases, catalytic domain"/>
    <property type="match status" value="1"/>
</dbReference>
<evidence type="ECO:0000259" key="4">
    <source>
        <dbReference type="Pfam" id="PF02875"/>
    </source>
</evidence>
<name>A0A8J7Q1E5_9PROT</name>
<dbReference type="SUPFAM" id="SSF53244">
    <property type="entry name" value="MurD-like peptide ligases, peptide-binding domain"/>
    <property type="match status" value="1"/>
</dbReference>
<dbReference type="GO" id="GO:0005524">
    <property type="term" value="F:ATP binding"/>
    <property type="evidence" value="ECO:0007669"/>
    <property type="project" value="UniProtKB-UniRule"/>
</dbReference>
<evidence type="ECO:0000313" key="6">
    <source>
        <dbReference type="EMBL" id="MBN9413358.1"/>
    </source>
</evidence>
<dbReference type="EMBL" id="JAFKGL010000021">
    <property type="protein sequence ID" value="MBN9413358.1"/>
    <property type="molecule type" value="Genomic_DNA"/>
</dbReference>
<dbReference type="InterPro" id="IPR035911">
    <property type="entry name" value="MurE/MurF_N"/>
</dbReference>
<feature type="binding site" evidence="2">
    <location>
        <position position="200"/>
    </location>
    <ligand>
        <name>UDP-N-acetyl-alpha-D-muramoyl-L-alanyl-D-glutamate</name>
        <dbReference type="ChEBI" id="CHEBI:83900"/>
    </ligand>
</feature>
<dbReference type="UniPathway" id="UPA00219"/>
<dbReference type="InterPro" id="IPR013221">
    <property type="entry name" value="Mur_ligase_cen"/>
</dbReference>
<dbReference type="InterPro" id="IPR036615">
    <property type="entry name" value="Mur_ligase_C_dom_sf"/>
</dbReference>
<feature type="binding site" evidence="2">
    <location>
        <begin position="165"/>
        <end position="166"/>
    </location>
    <ligand>
        <name>UDP-N-acetyl-alpha-D-muramoyl-L-alanyl-D-glutamate</name>
        <dbReference type="ChEBI" id="CHEBI:83900"/>
    </ligand>
</feature>
<dbReference type="InterPro" id="IPR004101">
    <property type="entry name" value="Mur_ligase_C"/>
</dbReference>
<feature type="domain" description="Mur ligase C-terminal" evidence="4">
    <location>
        <begin position="346"/>
        <end position="470"/>
    </location>
</feature>
<dbReference type="Gene3D" id="3.40.1390.10">
    <property type="entry name" value="MurE/MurF, N-terminal domain"/>
    <property type="match status" value="1"/>
</dbReference>
<dbReference type="GO" id="GO:0051301">
    <property type="term" value="P:cell division"/>
    <property type="evidence" value="ECO:0007669"/>
    <property type="project" value="UniProtKB-KW"/>
</dbReference>
<dbReference type="GO" id="GO:0000287">
    <property type="term" value="F:magnesium ion binding"/>
    <property type="evidence" value="ECO:0007669"/>
    <property type="project" value="UniProtKB-UniRule"/>
</dbReference>
<dbReference type="Proteomes" id="UP000664414">
    <property type="component" value="Unassembled WGS sequence"/>
</dbReference>
<dbReference type="NCBIfam" id="TIGR01085">
    <property type="entry name" value="murE"/>
    <property type="match status" value="1"/>
</dbReference>
<comment type="similarity">
    <text evidence="1 2">Belongs to the MurCDEF family. MurE subfamily.</text>
</comment>
<comment type="function">
    <text evidence="2">Catalyzes the addition of meso-diaminopimelic acid to the nucleotide precursor UDP-N-acetylmuramoyl-L-alanyl-D-glutamate (UMAG) in the biosynthesis of bacterial cell-wall peptidoglycan.</text>
</comment>
<feature type="binding site" evidence="2">
    <location>
        <position position="396"/>
    </location>
    <ligand>
        <name>meso-2,6-diaminopimelate</name>
        <dbReference type="ChEBI" id="CHEBI:57791"/>
    </ligand>
</feature>
<keyword evidence="2 3" id="KW-0132">Cell division</keyword>
<keyword evidence="2" id="KW-0460">Magnesium</keyword>
<comment type="PTM">
    <text evidence="2">Carboxylation is probably crucial for Mg(2+) binding and, consequently, for the gamma-phosphate positioning of ATP.</text>
</comment>
<dbReference type="SUPFAM" id="SSF63418">
    <property type="entry name" value="MurE/MurF N-terminal domain"/>
    <property type="match status" value="1"/>
</dbReference>
<comment type="caution">
    <text evidence="2">Lacks conserved residue(s) required for the propagation of feature annotation.</text>
</comment>
<dbReference type="NCBIfam" id="NF001126">
    <property type="entry name" value="PRK00139.1-4"/>
    <property type="match status" value="1"/>
</dbReference>
<accession>A0A8J7Q1E5</accession>
<feature type="modified residue" description="N6-carboxylysine" evidence="2">
    <location>
        <position position="232"/>
    </location>
</feature>
<protein>
    <recommendedName>
        <fullName evidence="2">UDP-N-acetylmuramoyl-L-alanyl-D-glutamate--2,6-diaminopimelate ligase</fullName>
        <ecNumber evidence="2">6.3.2.13</ecNumber>
    </recommendedName>
    <alternativeName>
        <fullName evidence="2">Meso-A2pm-adding enzyme</fullName>
    </alternativeName>
    <alternativeName>
        <fullName evidence="2">Meso-diaminopimelate-adding enzyme</fullName>
    </alternativeName>
    <alternativeName>
        <fullName evidence="2">UDP-MurNAc-L-Ala-D-Glu:meso-diaminopimelate ligase</fullName>
    </alternativeName>
    <alternativeName>
        <fullName evidence="2">UDP-MurNAc-tripeptide synthetase</fullName>
    </alternativeName>
    <alternativeName>
        <fullName evidence="2">UDP-N-acetylmuramyl-tripeptide synthetase</fullName>
    </alternativeName>
</protein>
<evidence type="ECO:0000256" key="1">
    <source>
        <dbReference type="ARBA" id="ARBA00005898"/>
    </source>
</evidence>